<dbReference type="Pfam" id="PF02892">
    <property type="entry name" value="zf-BED"/>
    <property type="match status" value="1"/>
</dbReference>
<evidence type="ECO:0000259" key="7">
    <source>
        <dbReference type="PROSITE" id="PS50808"/>
    </source>
</evidence>
<dbReference type="EMBL" id="BLAL01000184">
    <property type="protein sequence ID" value="GES89307.1"/>
    <property type="molecule type" value="Genomic_DNA"/>
</dbReference>
<dbReference type="GO" id="GO:0003677">
    <property type="term" value="F:DNA binding"/>
    <property type="evidence" value="ECO:0007669"/>
    <property type="project" value="InterPro"/>
</dbReference>
<dbReference type="OrthoDB" id="2433088at2759"/>
<evidence type="ECO:0000313" key="9">
    <source>
        <dbReference type="Proteomes" id="UP000615446"/>
    </source>
</evidence>
<dbReference type="GO" id="GO:0008270">
    <property type="term" value="F:zinc ion binding"/>
    <property type="evidence" value="ECO:0007669"/>
    <property type="project" value="UniProtKB-KW"/>
</dbReference>
<reference evidence="8" key="1">
    <citation type="submission" date="2019-10" db="EMBL/GenBank/DDBJ databases">
        <title>Conservation and host-specific expression of non-tandemly repeated heterogenous ribosome RNA gene in arbuscular mycorrhizal fungi.</title>
        <authorList>
            <person name="Maeda T."/>
            <person name="Kobayashi Y."/>
            <person name="Nakagawa T."/>
            <person name="Ezawa T."/>
            <person name="Yamaguchi K."/>
            <person name="Bino T."/>
            <person name="Nishimoto Y."/>
            <person name="Shigenobu S."/>
            <person name="Kawaguchi M."/>
        </authorList>
    </citation>
    <scope>NUCLEOTIDE SEQUENCE</scope>
    <source>
        <strain evidence="8">HR1</strain>
    </source>
</reference>
<evidence type="ECO:0000256" key="1">
    <source>
        <dbReference type="ARBA" id="ARBA00022723"/>
    </source>
</evidence>
<dbReference type="InterPro" id="IPR003656">
    <property type="entry name" value="Znf_BED"/>
</dbReference>
<protein>
    <submittedName>
        <fullName evidence="8">Zinc finger BED domain-containing protein RICESLEEPER 2-like</fullName>
    </submittedName>
</protein>
<proteinExistence type="predicted"/>
<dbReference type="InterPro" id="IPR036236">
    <property type="entry name" value="Znf_C2H2_sf"/>
</dbReference>
<evidence type="ECO:0000256" key="2">
    <source>
        <dbReference type="ARBA" id="ARBA00022771"/>
    </source>
</evidence>
<dbReference type="SUPFAM" id="SSF57667">
    <property type="entry name" value="beta-beta-alpha zinc fingers"/>
    <property type="match status" value="1"/>
</dbReference>
<dbReference type="SMART" id="SM00614">
    <property type="entry name" value="ZnF_BED"/>
    <property type="match status" value="1"/>
</dbReference>
<comment type="caution">
    <text evidence="8">The sequence shown here is derived from an EMBL/GenBank/DDBJ whole genome shotgun (WGS) entry which is preliminary data.</text>
</comment>
<organism evidence="8 9">
    <name type="scientific">Rhizophagus clarus</name>
    <dbReference type="NCBI Taxonomy" id="94130"/>
    <lineage>
        <taxon>Eukaryota</taxon>
        <taxon>Fungi</taxon>
        <taxon>Fungi incertae sedis</taxon>
        <taxon>Mucoromycota</taxon>
        <taxon>Glomeromycotina</taxon>
        <taxon>Glomeromycetes</taxon>
        <taxon>Glomerales</taxon>
        <taxon>Glomeraceae</taxon>
        <taxon>Rhizophagus</taxon>
    </lineage>
</organism>
<dbReference type="Proteomes" id="UP000615446">
    <property type="component" value="Unassembled WGS sequence"/>
</dbReference>
<evidence type="ECO:0000256" key="5">
    <source>
        <dbReference type="ARBA" id="ARBA00023163"/>
    </source>
</evidence>
<evidence type="ECO:0000256" key="4">
    <source>
        <dbReference type="ARBA" id="ARBA00023015"/>
    </source>
</evidence>
<feature type="domain" description="BED-type" evidence="7">
    <location>
        <begin position="14"/>
        <end position="66"/>
    </location>
</feature>
<dbReference type="PROSITE" id="PS50808">
    <property type="entry name" value="ZF_BED"/>
    <property type="match status" value="1"/>
</dbReference>
<evidence type="ECO:0000256" key="6">
    <source>
        <dbReference type="PROSITE-ProRule" id="PRU00027"/>
    </source>
</evidence>
<keyword evidence="4" id="KW-0805">Transcription regulation</keyword>
<accession>A0A8H3LIQ6</accession>
<keyword evidence="2 6" id="KW-0863">Zinc-finger</keyword>
<sequence length="156" mass="17840">MSDSLGKSAGSSTRTYSFVWSHFTLVKNEEKAQCNYCGMLYKRTGGNTTNLYKHLQKKHSSKVEIEVESGEMDKFIKKELPNVPGQLSFTLNAWISLSYIPFLGITVHWISHEWELKEILIDFCKLSGPHSGKNLHEVFVKCCDDMRILTKVLSTF</sequence>
<keyword evidence="3" id="KW-0862">Zinc</keyword>
<evidence type="ECO:0000313" key="8">
    <source>
        <dbReference type="EMBL" id="GES89307.1"/>
    </source>
</evidence>
<dbReference type="AlphaFoldDB" id="A0A8H3LIQ6"/>
<gene>
    <name evidence="8" type="ORF">RCL2_001621000</name>
</gene>
<dbReference type="InterPro" id="IPR012337">
    <property type="entry name" value="RNaseH-like_sf"/>
</dbReference>
<dbReference type="SUPFAM" id="SSF53098">
    <property type="entry name" value="Ribonuclease H-like"/>
    <property type="match status" value="1"/>
</dbReference>
<dbReference type="PANTHER" id="PTHR46481">
    <property type="entry name" value="ZINC FINGER BED DOMAIN-CONTAINING PROTEIN 4"/>
    <property type="match status" value="1"/>
</dbReference>
<evidence type="ECO:0000256" key="3">
    <source>
        <dbReference type="ARBA" id="ARBA00022833"/>
    </source>
</evidence>
<dbReference type="PANTHER" id="PTHR46481:SF7">
    <property type="entry name" value="ZINC FINGER BED DOMAIN-CONTAINING PROTEIN RICESLEEPER 2-LIKE"/>
    <property type="match status" value="1"/>
</dbReference>
<dbReference type="InterPro" id="IPR052035">
    <property type="entry name" value="ZnF_BED_domain_contain"/>
</dbReference>
<keyword evidence="5" id="KW-0804">Transcription</keyword>
<keyword evidence="1" id="KW-0479">Metal-binding</keyword>
<name>A0A8H3LIQ6_9GLOM</name>